<dbReference type="GO" id="GO:0043005">
    <property type="term" value="C:neuron projection"/>
    <property type="evidence" value="ECO:0007669"/>
    <property type="project" value="TreeGrafter"/>
</dbReference>
<reference evidence="4" key="2">
    <citation type="submission" date="2017-02" db="UniProtKB">
        <authorList>
            <consortium name="WormBaseParasite"/>
        </authorList>
    </citation>
    <scope>IDENTIFICATION</scope>
</reference>
<dbReference type="GO" id="GO:0005634">
    <property type="term" value="C:nucleus"/>
    <property type="evidence" value="ECO:0007669"/>
    <property type="project" value="TreeGrafter"/>
</dbReference>
<dbReference type="InterPro" id="IPR032296">
    <property type="entry name" value="CEBP_ZZ"/>
</dbReference>
<dbReference type="PANTHER" id="PTHR12566">
    <property type="entry name" value="CYTOPLASMIC POLYADENYLATION ELEMENT BINDING PROTEIN CPEB"/>
    <property type="match status" value="1"/>
</dbReference>
<dbReference type="InterPro" id="IPR034819">
    <property type="entry name" value="CPEB"/>
</dbReference>
<reference evidence="3" key="1">
    <citation type="submission" date="2012-09" db="EMBL/GenBank/DDBJ databases">
        <authorList>
            <person name="Martin A.A."/>
        </authorList>
    </citation>
    <scope>NUCLEOTIDE SEQUENCE</scope>
</reference>
<keyword evidence="3" id="KW-1185">Reference proteome</keyword>
<name>A0A0K0D7K5_ANGCA</name>
<evidence type="ECO:0000259" key="2">
    <source>
        <dbReference type="Pfam" id="PF16366"/>
    </source>
</evidence>
<dbReference type="InterPro" id="IPR038446">
    <property type="entry name" value="CEBP_ZZ_sf"/>
</dbReference>
<evidence type="ECO:0000313" key="3">
    <source>
        <dbReference type="Proteomes" id="UP000035642"/>
    </source>
</evidence>
<dbReference type="Pfam" id="PF16366">
    <property type="entry name" value="CEBP_ZZ"/>
    <property type="match status" value="1"/>
</dbReference>
<dbReference type="GO" id="GO:0000900">
    <property type="term" value="F:mRNA regulatory element binding translation repressor activity"/>
    <property type="evidence" value="ECO:0007669"/>
    <property type="project" value="TreeGrafter"/>
</dbReference>
<dbReference type="GO" id="GO:2000766">
    <property type="term" value="P:negative regulation of cytoplasmic translation"/>
    <property type="evidence" value="ECO:0007669"/>
    <property type="project" value="TreeGrafter"/>
</dbReference>
<dbReference type="InterPro" id="IPR012677">
    <property type="entry name" value="Nucleotide-bd_a/b_plait_sf"/>
</dbReference>
<sequence length="117" mass="13538">MLEYSGAGRVAFTNYNSYIKAVKDRYVQLTHGEIDKKVEIKPYVLDDQLCDECIDEKNGGKHAPFFCPHLECLQISKSFFVHLMQYQIGGNIQRLSKDETEMAEGLYNIAVFWMFSE</sequence>
<dbReference type="GO" id="GO:0008135">
    <property type="term" value="F:translation factor activity, RNA binding"/>
    <property type="evidence" value="ECO:0007669"/>
    <property type="project" value="TreeGrafter"/>
</dbReference>
<dbReference type="STRING" id="6313.A0A0K0D7K5"/>
<accession>A0A0K0D7K5</accession>
<protein>
    <submittedName>
        <fullName evidence="4">CEBP_ZZ domain-containing protein</fullName>
    </submittedName>
</protein>
<feature type="domain" description="Cytoplasmic polyadenylation element-binding protein ZZ" evidence="2">
    <location>
        <begin position="36"/>
        <end position="74"/>
    </location>
</feature>
<evidence type="ECO:0000256" key="1">
    <source>
        <dbReference type="ARBA" id="ARBA00022884"/>
    </source>
</evidence>
<dbReference type="GO" id="GO:0045202">
    <property type="term" value="C:synapse"/>
    <property type="evidence" value="ECO:0007669"/>
    <property type="project" value="TreeGrafter"/>
</dbReference>
<dbReference type="PANTHER" id="PTHR12566:SF12">
    <property type="entry name" value="TRANSLATIONAL REGULATOR ORB2"/>
    <property type="match status" value="1"/>
</dbReference>
<dbReference type="AlphaFoldDB" id="A0A0K0D7K5"/>
<dbReference type="Gene3D" id="4.10.640.40">
    <property type="entry name" value="Cytoplasmic polyadenylation element-binding protein, ZZ domain"/>
    <property type="match status" value="1"/>
</dbReference>
<dbReference type="GO" id="GO:0003730">
    <property type="term" value="F:mRNA 3'-UTR binding"/>
    <property type="evidence" value="ECO:0007669"/>
    <property type="project" value="InterPro"/>
</dbReference>
<dbReference type="WBParaSite" id="ACAC_0000605001-mRNA-1">
    <property type="protein sequence ID" value="ACAC_0000605001-mRNA-1"/>
    <property type="gene ID" value="ACAC_0000605001"/>
</dbReference>
<evidence type="ECO:0000313" key="4">
    <source>
        <dbReference type="WBParaSite" id="ACAC_0000605001-mRNA-1"/>
    </source>
</evidence>
<organism evidence="3 4">
    <name type="scientific">Angiostrongylus cantonensis</name>
    <name type="common">Rat lungworm</name>
    <dbReference type="NCBI Taxonomy" id="6313"/>
    <lineage>
        <taxon>Eukaryota</taxon>
        <taxon>Metazoa</taxon>
        <taxon>Ecdysozoa</taxon>
        <taxon>Nematoda</taxon>
        <taxon>Chromadorea</taxon>
        <taxon>Rhabditida</taxon>
        <taxon>Rhabditina</taxon>
        <taxon>Rhabditomorpha</taxon>
        <taxon>Strongyloidea</taxon>
        <taxon>Metastrongylidae</taxon>
        <taxon>Angiostrongylus</taxon>
    </lineage>
</organism>
<dbReference type="GO" id="GO:0043022">
    <property type="term" value="F:ribosome binding"/>
    <property type="evidence" value="ECO:0007669"/>
    <property type="project" value="TreeGrafter"/>
</dbReference>
<dbReference type="Proteomes" id="UP000035642">
    <property type="component" value="Unassembled WGS sequence"/>
</dbReference>
<keyword evidence="1" id="KW-0694">RNA-binding</keyword>
<proteinExistence type="predicted"/>
<dbReference type="GO" id="GO:0005737">
    <property type="term" value="C:cytoplasm"/>
    <property type="evidence" value="ECO:0007669"/>
    <property type="project" value="TreeGrafter"/>
</dbReference>
<dbReference type="Gene3D" id="3.30.70.330">
    <property type="match status" value="1"/>
</dbReference>